<accession>A0A977K9S3</accession>
<gene>
    <name evidence="2" type="ORF">IPA_06340</name>
</gene>
<evidence type="ECO:0000313" key="3">
    <source>
        <dbReference type="Proteomes" id="UP001063698"/>
    </source>
</evidence>
<dbReference type="EMBL" id="CP006868">
    <property type="protein sequence ID" value="UXD21654.1"/>
    <property type="molecule type" value="Genomic_DNA"/>
</dbReference>
<dbReference type="PANTHER" id="PTHR30006:SF24">
    <property type="entry name" value="SLL0237 PROTEIN"/>
    <property type="match status" value="1"/>
</dbReference>
<sequence length="471" mass="52791">MSKTEASLKVLPLLFLIVAPAFASVLHASYAQHCNKPITLTIISRHPTDVLEKARDMFLKTQYAKEYCIKDVRFIQLPPGWWIDYIKAHPVDIAWGGGPTQYDLLFKFHLLRPLQTKMALDAAAQIPDTLAGAPMKRIVNGKIYWVADAIASFGFTINRDVAAQLGYDWHKLKTWKDLASDQLGLLMLQVGVPVVGIADPTVSTSNTRMYEIILQAYGWDDGWRTLTLLGANSKIYSGSGLVRDAVINGEIMVGITIDFYGYTAHKQNPACIYVVPQGQTIVNGDPIAVTVSTKHPEAAEAFVAWALTDGQTIWLDPNINRLPSNPNVFNTPIGKERKDLYEAFQQILHAKSMKFNDTLALMYEDAMRLYFKATIVDLHDLLQQAWTTLLSAYYLDHKIDKATFEKLKDQLTSLPTFKDPITGKYTKFTVKYAIKADKVILKDPAMMDKLMNAWREAARAKYLGVLRALGG</sequence>
<keyword evidence="3" id="KW-1185">Reference proteome</keyword>
<proteinExistence type="predicted"/>
<organism evidence="2 3">
    <name type="scientific">Ignicoccus pacificus DSM 13166</name>
    <dbReference type="NCBI Taxonomy" id="940294"/>
    <lineage>
        <taxon>Archaea</taxon>
        <taxon>Thermoproteota</taxon>
        <taxon>Thermoprotei</taxon>
        <taxon>Desulfurococcales</taxon>
        <taxon>Desulfurococcaceae</taxon>
        <taxon>Ignicoccus</taxon>
    </lineage>
</organism>
<dbReference type="SUPFAM" id="SSF53850">
    <property type="entry name" value="Periplasmic binding protein-like II"/>
    <property type="match status" value="1"/>
</dbReference>
<dbReference type="InterPro" id="IPR006059">
    <property type="entry name" value="SBP"/>
</dbReference>
<dbReference type="Pfam" id="PF13416">
    <property type="entry name" value="SBP_bac_8"/>
    <property type="match status" value="1"/>
</dbReference>
<dbReference type="AlphaFoldDB" id="A0A977K9S3"/>
<dbReference type="Proteomes" id="UP001063698">
    <property type="component" value="Chromosome"/>
</dbReference>
<dbReference type="PANTHER" id="PTHR30006">
    <property type="entry name" value="THIAMINE-BINDING PERIPLASMIC PROTEIN-RELATED"/>
    <property type="match status" value="1"/>
</dbReference>
<protein>
    <submittedName>
        <fullName evidence="2">ABC transporter substrate-binding protein</fullName>
    </submittedName>
</protein>
<reference evidence="2" key="1">
    <citation type="submission" date="2013-11" db="EMBL/GenBank/DDBJ databases">
        <title>Comparative genomics of Ignicoccus.</title>
        <authorList>
            <person name="Podar M."/>
        </authorList>
    </citation>
    <scope>NUCLEOTIDE SEQUENCE</scope>
    <source>
        <strain evidence="2">DSM 13166</strain>
    </source>
</reference>
<evidence type="ECO:0000313" key="2">
    <source>
        <dbReference type="EMBL" id="UXD21654.1"/>
    </source>
</evidence>
<keyword evidence="1" id="KW-0732">Signal</keyword>
<dbReference type="KEGG" id="ipc:IPA_06340"/>
<name>A0A977K9S3_9CREN</name>
<dbReference type="Gene3D" id="3.40.190.10">
    <property type="entry name" value="Periplasmic binding protein-like II"/>
    <property type="match status" value="1"/>
</dbReference>
<evidence type="ECO:0000256" key="1">
    <source>
        <dbReference type="ARBA" id="ARBA00022729"/>
    </source>
</evidence>